<evidence type="ECO:0000313" key="2">
    <source>
        <dbReference type="EMBL" id="SFC47134.1"/>
    </source>
</evidence>
<dbReference type="STRING" id="441112.SAMN04488094_10595"/>
<keyword evidence="1" id="KW-0812">Transmembrane</keyword>
<feature type="transmembrane region" description="Helical" evidence="1">
    <location>
        <begin position="176"/>
        <end position="205"/>
    </location>
</feature>
<reference evidence="2 3" key="1">
    <citation type="submission" date="2016-10" db="EMBL/GenBank/DDBJ databases">
        <authorList>
            <person name="de Groot N.N."/>
        </authorList>
    </citation>
    <scope>NUCLEOTIDE SEQUENCE [LARGE SCALE GENOMIC DNA]</scope>
    <source>
        <strain evidence="2 3">DSM 19548</strain>
    </source>
</reference>
<protein>
    <recommendedName>
        <fullName evidence="4">4-amino-4-deoxy-L-arabinose transferase</fullName>
    </recommendedName>
</protein>
<dbReference type="RefSeq" id="WP_093360661.1">
    <property type="nucleotide sequence ID" value="NZ_FOLG01000005.1"/>
</dbReference>
<evidence type="ECO:0008006" key="4">
    <source>
        <dbReference type="Google" id="ProtNLM"/>
    </source>
</evidence>
<keyword evidence="1" id="KW-0472">Membrane</keyword>
<dbReference type="EMBL" id="FOLG01000005">
    <property type="protein sequence ID" value="SFC47134.1"/>
    <property type="molecule type" value="Genomic_DNA"/>
</dbReference>
<feature type="transmembrane region" description="Helical" evidence="1">
    <location>
        <begin position="301"/>
        <end position="321"/>
    </location>
</feature>
<feature type="transmembrane region" description="Helical" evidence="1">
    <location>
        <begin position="271"/>
        <end position="289"/>
    </location>
</feature>
<feature type="transmembrane region" description="Helical" evidence="1">
    <location>
        <begin position="127"/>
        <end position="146"/>
    </location>
</feature>
<gene>
    <name evidence="2" type="ORF">SAMN04488094_10595</name>
</gene>
<accession>A0A1I1JF27</accession>
<organism evidence="2 3">
    <name type="scientific">Tropicimonas isoalkanivorans</name>
    <dbReference type="NCBI Taxonomy" id="441112"/>
    <lineage>
        <taxon>Bacteria</taxon>
        <taxon>Pseudomonadati</taxon>
        <taxon>Pseudomonadota</taxon>
        <taxon>Alphaproteobacteria</taxon>
        <taxon>Rhodobacterales</taxon>
        <taxon>Roseobacteraceae</taxon>
        <taxon>Tropicimonas</taxon>
    </lineage>
</organism>
<feature type="transmembrane region" description="Helical" evidence="1">
    <location>
        <begin position="211"/>
        <end position="235"/>
    </location>
</feature>
<feature type="transmembrane region" description="Helical" evidence="1">
    <location>
        <begin position="152"/>
        <end position="169"/>
    </location>
</feature>
<feature type="transmembrane region" description="Helical" evidence="1">
    <location>
        <begin position="328"/>
        <end position="346"/>
    </location>
</feature>
<dbReference type="Proteomes" id="UP000198728">
    <property type="component" value="Unassembled WGS sequence"/>
</dbReference>
<dbReference type="AlphaFoldDB" id="A0A1I1JF27"/>
<proteinExistence type="predicted"/>
<sequence length="521" mass="55520">MTDLQENAAGHTLKLPVVSTASVLLGFTLLQLVAFLNAGVFEYPLDDVYIHLAISEQIAHGGYGVNSGEYASAASSPLYPVFLILFAGAEAQRFLPLIWNIVALTACGWLWGRILSQAGYETASRSFGIFAAAVVPLLINLPGIAYTGMEHTLHTAASLAIVLGLLILLDEDRLTFLLPLGIVLGPAIRFEALGLSLLAAGVLVLRRRSAAGIASGATALLVIVGFMVFLVSLGLEPLPSSVQAKLGMNESSTPAGGIIGNVLEMASHPNGAILFSILLSSIVFLVVAVMEPGRDVGPYRWLLAVIVCALVAHIMVGKVGWMNRYENYIVVSATAISLAFAVRGSVVWRLVALVPIFVATVVYGAHHISTYPYATRTIDRQQAQLARLAQDFVRGPVAVTDLGRVAWGNSHYVLDLWGLGSLEALRLRQEGAPPGWGGPLAARHDVELAMIFEPWMKSAAAPDWVRLGTLGIDGSFRYSLMPEVVIVATSSDAAVRLRETVTDWAAGLPEGAWFHPASADL</sequence>
<name>A0A1I1JF27_9RHOB</name>
<keyword evidence="1" id="KW-1133">Transmembrane helix</keyword>
<keyword evidence="3" id="KW-1185">Reference proteome</keyword>
<feature type="transmembrane region" description="Helical" evidence="1">
    <location>
        <begin position="12"/>
        <end position="36"/>
    </location>
</feature>
<evidence type="ECO:0000313" key="3">
    <source>
        <dbReference type="Proteomes" id="UP000198728"/>
    </source>
</evidence>
<feature type="transmembrane region" description="Helical" evidence="1">
    <location>
        <begin position="97"/>
        <end position="115"/>
    </location>
</feature>
<feature type="transmembrane region" description="Helical" evidence="1">
    <location>
        <begin position="352"/>
        <end position="374"/>
    </location>
</feature>
<evidence type="ECO:0000256" key="1">
    <source>
        <dbReference type="SAM" id="Phobius"/>
    </source>
</evidence>
<dbReference type="OrthoDB" id="104925at2"/>